<organism evidence="3 4">
    <name type="scientific">Bittarella massiliensis</name>
    <name type="common">ex Durand et al. 2017</name>
    <dbReference type="NCBI Taxonomy" id="1720313"/>
    <lineage>
        <taxon>Bacteria</taxon>
        <taxon>Bacillati</taxon>
        <taxon>Bacillota</taxon>
        <taxon>Clostridia</taxon>
        <taxon>Eubacteriales</taxon>
        <taxon>Oscillospiraceae</taxon>
        <taxon>Bittarella (ex Durand et al. 2017)</taxon>
    </lineage>
</organism>
<name>A0AAQ1MEY6_9FIRM</name>
<dbReference type="InterPro" id="IPR036390">
    <property type="entry name" value="WH_DNA-bd_sf"/>
</dbReference>
<dbReference type="GO" id="GO:0003700">
    <property type="term" value="F:DNA-binding transcription factor activity"/>
    <property type="evidence" value="ECO:0007669"/>
    <property type="project" value="InterPro"/>
</dbReference>
<dbReference type="PANTHER" id="PTHR33164:SF89">
    <property type="entry name" value="MARR FAMILY REGULATORY PROTEIN"/>
    <property type="match status" value="1"/>
</dbReference>
<protein>
    <submittedName>
        <fullName evidence="2">MarR family transcriptional regulator</fullName>
    </submittedName>
    <submittedName>
        <fullName evidence="3">Transcriptional regulator, MarR family</fullName>
    </submittedName>
</protein>
<keyword evidence="5" id="KW-1185">Reference proteome</keyword>
<dbReference type="PROSITE" id="PS50995">
    <property type="entry name" value="HTH_MARR_2"/>
    <property type="match status" value="1"/>
</dbReference>
<dbReference type="Gene3D" id="1.10.10.10">
    <property type="entry name" value="Winged helix-like DNA-binding domain superfamily/Winged helix DNA-binding domain"/>
    <property type="match status" value="1"/>
</dbReference>
<dbReference type="SUPFAM" id="SSF46785">
    <property type="entry name" value="Winged helix' DNA-binding domain"/>
    <property type="match status" value="1"/>
</dbReference>
<reference evidence="4" key="2">
    <citation type="submission" date="2016-11" db="EMBL/GenBank/DDBJ databases">
        <authorList>
            <person name="Jaros S."/>
            <person name="Januszkiewicz K."/>
            <person name="Wedrychowicz H."/>
        </authorList>
    </citation>
    <scope>NUCLEOTIDE SEQUENCE [LARGE SCALE GENOMIC DNA]</scope>
    <source>
        <strain evidence="4">DSM 4029</strain>
    </source>
</reference>
<dbReference type="InterPro" id="IPR000835">
    <property type="entry name" value="HTH_MarR-typ"/>
</dbReference>
<dbReference type="RefSeq" id="WP_021658703.1">
    <property type="nucleotide sequence ID" value="NZ_FQVY01000004.1"/>
</dbReference>
<reference evidence="2 5" key="3">
    <citation type="journal article" date="2019" name="Nat. Med.">
        <title>A library of human gut bacterial isolates paired with longitudinal multiomics data enables mechanistic microbiome research.</title>
        <authorList>
            <person name="Poyet M."/>
            <person name="Groussin M."/>
            <person name="Gibbons S.M."/>
            <person name="Avila-Pacheco J."/>
            <person name="Jiang X."/>
            <person name="Kearney S.M."/>
            <person name="Perrotta A.R."/>
            <person name="Berdy B."/>
            <person name="Zhao S."/>
            <person name="Lieberman T.D."/>
            <person name="Swanson P.K."/>
            <person name="Smith M."/>
            <person name="Roesemann S."/>
            <person name="Alexander J.E."/>
            <person name="Rich S.A."/>
            <person name="Livny J."/>
            <person name="Vlamakis H."/>
            <person name="Clish C."/>
            <person name="Bullock K."/>
            <person name="Deik A."/>
            <person name="Scott J."/>
            <person name="Pierce K.A."/>
            <person name="Xavier R.J."/>
            <person name="Alm E.J."/>
        </authorList>
    </citation>
    <scope>NUCLEOTIDE SEQUENCE [LARGE SCALE GENOMIC DNA]</scope>
    <source>
        <strain evidence="2 5">BIOML-A2</strain>
    </source>
</reference>
<dbReference type="EMBL" id="FQVY01000004">
    <property type="protein sequence ID" value="SHG45327.1"/>
    <property type="molecule type" value="Genomic_DNA"/>
</dbReference>
<gene>
    <name evidence="2" type="ORF">GT747_06270</name>
    <name evidence="3" type="ORF">SAMN05444424_2436</name>
</gene>
<proteinExistence type="predicted"/>
<dbReference type="InterPro" id="IPR036388">
    <property type="entry name" value="WH-like_DNA-bd_sf"/>
</dbReference>
<dbReference type="GO" id="GO:0006950">
    <property type="term" value="P:response to stress"/>
    <property type="evidence" value="ECO:0007669"/>
    <property type="project" value="TreeGrafter"/>
</dbReference>
<accession>A0AAQ1MEY6</accession>
<evidence type="ECO:0000259" key="1">
    <source>
        <dbReference type="PROSITE" id="PS50995"/>
    </source>
</evidence>
<comment type="caution">
    <text evidence="3">The sequence shown here is derived from an EMBL/GenBank/DDBJ whole genome shotgun (WGS) entry which is preliminary data.</text>
</comment>
<reference evidence="3" key="1">
    <citation type="submission" date="2016-11" db="EMBL/GenBank/DDBJ databases">
        <authorList>
            <person name="Varghese N."/>
            <person name="Submissions S."/>
        </authorList>
    </citation>
    <scope>NUCLEOTIDE SEQUENCE</scope>
    <source>
        <strain evidence="3">DSM 4029</strain>
    </source>
</reference>
<evidence type="ECO:0000313" key="5">
    <source>
        <dbReference type="Proteomes" id="UP000474718"/>
    </source>
</evidence>
<evidence type="ECO:0000313" key="2">
    <source>
        <dbReference type="EMBL" id="MZL69374.1"/>
    </source>
</evidence>
<feature type="domain" description="HTH marR-type" evidence="1">
    <location>
        <begin position="8"/>
        <end position="154"/>
    </location>
</feature>
<dbReference type="Proteomes" id="UP000474718">
    <property type="component" value="Unassembled WGS sequence"/>
</dbReference>
<dbReference type="SMART" id="SM00347">
    <property type="entry name" value="HTH_MARR"/>
    <property type="match status" value="1"/>
</dbReference>
<sequence>MRPFDSRGEEAMTEQERIREHVRAYYEHWYQMDSLYSAWCQRHGLQFNTVVALYVIRDNPEGCTQKHICEKTALPKQTVSFILSGLERQGYIRRHQNERDHRNKSVQITPAGEAALYPVLDSLSAAEEQAYCLLSEEQRQAITEGHQLLLRAMRQAMAGEGPSGSR</sequence>
<evidence type="ECO:0000313" key="4">
    <source>
        <dbReference type="Proteomes" id="UP000184089"/>
    </source>
</evidence>
<dbReference type="Pfam" id="PF12802">
    <property type="entry name" value="MarR_2"/>
    <property type="match status" value="1"/>
</dbReference>
<evidence type="ECO:0000313" key="3">
    <source>
        <dbReference type="EMBL" id="SHG45327.1"/>
    </source>
</evidence>
<dbReference type="Proteomes" id="UP000184089">
    <property type="component" value="Unassembled WGS sequence"/>
</dbReference>
<dbReference type="AlphaFoldDB" id="A0AAQ1MEY6"/>
<dbReference type="InterPro" id="IPR039422">
    <property type="entry name" value="MarR/SlyA-like"/>
</dbReference>
<dbReference type="EMBL" id="WWVX01000003">
    <property type="protein sequence ID" value="MZL69374.1"/>
    <property type="molecule type" value="Genomic_DNA"/>
</dbReference>
<dbReference type="PANTHER" id="PTHR33164">
    <property type="entry name" value="TRANSCRIPTIONAL REGULATOR, MARR FAMILY"/>
    <property type="match status" value="1"/>
</dbReference>